<gene>
    <name evidence="7" type="primary">purF</name>
    <name evidence="12" type="ORF">BEN51_04360</name>
</gene>
<feature type="binding site" evidence="7 9">
    <location>
        <position position="290"/>
    </location>
    <ligand>
        <name>Mg(2+)</name>
        <dbReference type="ChEBI" id="CHEBI:18420"/>
    </ligand>
</feature>
<reference evidence="12 13" key="1">
    <citation type="submission" date="2016-08" db="EMBL/GenBank/DDBJ databases">
        <title>Complete Genome Sequence Of The Indigo Reducing Clostridium isatidis DSM15098.</title>
        <authorList>
            <person name="Little G.T."/>
            <person name="Minton N.P."/>
        </authorList>
    </citation>
    <scope>NUCLEOTIDE SEQUENCE [LARGE SCALE GENOMIC DNA]</scope>
    <source>
        <strain evidence="12 13">DSM 15098</strain>
    </source>
</reference>
<feature type="binding site" evidence="7 10">
    <location>
        <position position="243"/>
    </location>
    <ligand>
        <name>[4Fe-4S] cluster</name>
        <dbReference type="ChEBI" id="CHEBI:49883"/>
    </ligand>
</feature>
<dbReference type="PROSITE" id="PS51278">
    <property type="entry name" value="GATASE_TYPE_2"/>
    <property type="match status" value="1"/>
</dbReference>
<keyword evidence="7 10" id="KW-0408">Iron</keyword>
<dbReference type="GO" id="GO:0000287">
    <property type="term" value="F:magnesium ion binding"/>
    <property type="evidence" value="ECO:0007669"/>
    <property type="project" value="UniProtKB-UniRule"/>
</dbReference>
<keyword evidence="4 7" id="KW-0808">Transferase</keyword>
<comment type="catalytic activity">
    <reaction evidence="7 8">
        <text>5-phospho-beta-D-ribosylamine + L-glutamate + diphosphate = 5-phospho-alpha-D-ribose 1-diphosphate + L-glutamine + H2O</text>
        <dbReference type="Rhea" id="RHEA:14905"/>
        <dbReference type="ChEBI" id="CHEBI:15377"/>
        <dbReference type="ChEBI" id="CHEBI:29985"/>
        <dbReference type="ChEBI" id="CHEBI:33019"/>
        <dbReference type="ChEBI" id="CHEBI:58017"/>
        <dbReference type="ChEBI" id="CHEBI:58359"/>
        <dbReference type="ChEBI" id="CHEBI:58681"/>
        <dbReference type="EC" id="2.4.2.14"/>
    </reaction>
</comment>
<keyword evidence="6 7" id="KW-0315">Glutamine amidotransferase</keyword>
<feature type="binding site" evidence="7 10">
    <location>
        <position position="439"/>
    </location>
    <ligand>
        <name>[4Fe-4S] cluster</name>
        <dbReference type="ChEBI" id="CHEBI:49883"/>
    </ligand>
</feature>
<dbReference type="InterPro" id="IPR029055">
    <property type="entry name" value="Ntn_hydrolases_N"/>
</dbReference>
<evidence type="ECO:0000256" key="6">
    <source>
        <dbReference type="ARBA" id="ARBA00022962"/>
    </source>
</evidence>
<dbReference type="GO" id="GO:0006189">
    <property type="term" value="P:'de novo' IMP biosynthetic process"/>
    <property type="evidence" value="ECO:0007669"/>
    <property type="project" value="UniProtKB-UniRule"/>
</dbReference>
<dbReference type="NCBIfam" id="TIGR01134">
    <property type="entry name" value="purF"/>
    <property type="match status" value="1"/>
</dbReference>
<evidence type="ECO:0000256" key="10">
    <source>
        <dbReference type="PIRSR" id="PIRSR000485-3"/>
    </source>
</evidence>
<evidence type="ECO:0000256" key="8">
    <source>
        <dbReference type="PIRNR" id="PIRNR000485"/>
    </source>
</evidence>
<evidence type="ECO:0000313" key="12">
    <source>
        <dbReference type="EMBL" id="ASW42737.1"/>
    </source>
</evidence>
<feature type="binding site" evidence="7 10">
    <location>
        <position position="442"/>
    </location>
    <ligand>
        <name>[4Fe-4S] cluster</name>
        <dbReference type="ChEBI" id="CHEBI:49883"/>
    </ligand>
</feature>
<evidence type="ECO:0000259" key="11">
    <source>
        <dbReference type="PROSITE" id="PS51278"/>
    </source>
</evidence>
<sequence length="462" mass="50702">MGGTALSGVVGIYSSNRKDVAQVVYYGLYALQHRGQISAGIAVNNNGFIDYHREAGLVNEVLSKDNLYKLTGNIAIGHVRYAFNSSNQSLLTTLPLVAGYKRGALAITLDGSIVNSNILRDKLEEEGVIFQSELDAEVIANLVARNSRDNIEEAVIKSLDELSGSYALIMMTNDRLIAARDPYGIKPLCLGKLGKDYIVSSESCVFDNIGAEFLRDIDPGEVIVIDNEALRTISRKKAKENLCLFELVYFARPDSLLYGKSIYSSRREAGRQLARESRNDADIIIGGPDSGTVFAIGFAEEANIPYAEGLIKNRYVGRTFIQPSQELREQGVMIKLNAIKENIDGKRIILVDDSIVRGTTMKRIVQMLKKAGAKEVHVRIASPPVINACHLGMDTPSKKDLIAANMSSEEIRKLIGADSLYFMSLEGLVKSVGKNNGFCTGCFNNRYAIDPPEEEGKNVYNL</sequence>
<dbReference type="KEGG" id="cia:BEN51_04360"/>
<comment type="function">
    <text evidence="7">Catalyzes the formation of phosphoribosylamine from phosphoribosylpyrophosphate (PRPP) and glutamine.</text>
</comment>
<feature type="binding site" evidence="7 9">
    <location>
        <position position="353"/>
    </location>
    <ligand>
        <name>Mg(2+)</name>
        <dbReference type="ChEBI" id="CHEBI:18420"/>
    </ligand>
</feature>
<dbReference type="PANTHER" id="PTHR11907">
    <property type="entry name" value="AMIDOPHOSPHORIBOSYLTRANSFERASE"/>
    <property type="match status" value="1"/>
</dbReference>
<dbReference type="Gene3D" id="3.60.20.10">
    <property type="entry name" value="Glutamine Phosphoribosylpyrophosphate, subunit 1, domain 1"/>
    <property type="match status" value="1"/>
</dbReference>
<dbReference type="SUPFAM" id="SSF56235">
    <property type="entry name" value="N-terminal nucleophile aminohydrolases (Ntn hydrolases)"/>
    <property type="match status" value="1"/>
</dbReference>
<comment type="caution">
    <text evidence="7">Lacks conserved residue(s) required for the propagation of feature annotation.</text>
</comment>
<dbReference type="GO" id="GO:0009113">
    <property type="term" value="P:purine nucleobase biosynthetic process"/>
    <property type="evidence" value="ECO:0007669"/>
    <property type="project" value="UniProtKB-UniRule"/>
</dbReference>
<evidence type="ECO:0000256" key="7">
    <source>
        <dbReference type="HAMAP-Rule" id="MF_01931"/>
    </source>
</evidence>
<dbReference type="CDD" id="cd06223">
    <property type="entry name" value="PRTases_typeI"/>
    <property type="match status" value="1"/>
</dbReference>
<evidence type="ECO:0000256" key="3">
    <source>
        <dbReference type="ARBA" id="ARBA00022676"/>
    </source>
</evidence>
<keyword evidence="7 9" id="KW-0460">Magnesium</keyword>
<proteinExistence type="inferred from homology"/>
<accession>A0A343JB29</accession>
<evidence type="ECO:0000256" key="4">
    <source>
        <dbReference type="ARBA" id="ARBA00022679"/>
    </source>
</evidence>
<dbReference type="GO" id="GO:0051539">
    <property type="term" value="F:4 iron, 4 sulfur cluster binding"/>
    <property type="evidence" value="ECO:0007669"/>
    <property type="project" value="UniProtKB-KW"/>
</dbReference>
<evidence type="ECO:0000256" key="1">
    <source>
        <dbReference type="ARBA" id="ARBA00005209"/>
    </source>
</evidence>
<dbReference type="EMBL" id="CP016786">
    <property type="protein sequence ID" value="ASW42737.1"/>
    <property type="molecule type" value="Genomic_DNA"/>
</dbReference>
<comment type="cofactor">
    <cofactor evidence="7 9">
        <name>Mg(2+)</name>
        <dbReference type="ChEBI" id="CHEBI:18420"/>
    </cofactor>
    <text evidence="7 9">Binds 1 Mg(2+) ion per subunit.</text>
</comment>
<dbReference type="InterPro" id="IPR035584">
    <property type="entry name" value="PurF_N"/>
</dbReference>
<comment type="cofactor">
    <cofactor evidence="7 10">
        <name>[4Fe-4S] cluster</name>
        <dbReference type="ChEBI" id="CHEBI:49883"/>
    </cofactor>
    <text evidence="7 10">Binds 1 [4Fe-4S] cluster per subunit.</text>
</comment>
<keyword evidence="3 7" id="KW-0328">Glycosyltransferase</keyword>
<feature type="binding site" evidence="7 9">
    <location>
        <position position="352"/>
    </location>
    <ligand>
        <name>Mg(2+)</name>
        <dbReference type="ChEBI" id="CHEBI:18420"/>
    </ligand>
</feature>
<evidence type="ECO:0000256" key="5">
    <source>
        <dbReference type="ARBA" id="ARBA00022755"/>
    </source>
</evidence>
<keyword evidence="5 7" id="KW-0658">Purine biosynthesis</keyword>
<dbReference type="OrthoDB" id="9801213at2"/>
<name>A0A343JB29_9CLOT</name>
<dbReference type="InterPro" id="IPR029057">
    <property type="entry name" value="PRTase-like"/>
</dbReference>
<dbReference type="SUPFAM" id="SSF53271">
    <property type="entry name" value="PRTase-like"/>
    <property type="match status" value="1"/>
</dbReference>
<comment type="pathway">
    <text evidence="1 7 8">Purine metabolism; IMP biosynthesis via de novo pathway; N(1)-(5-phospho-D-ribosyl)glycinamide from 5-phospho-alpha-D-ribose 1-diphosphate: step 1/2.</text>
</comment>
<feature type="domain" description="Glutamine amidotransferase type-2" evidence="11">
    <location>
        <begin position="7"/>
        <end position="228"/>
    </location>
</feature>
<dbReference type="HAMAP" id="MF_01931">
    <property type="entry name" value="PurF"/>
    <property type="match status" value="1"/>
</dbReference>
<dbReference type="AlphaFoldDB" id="A0A343JB29"/>
<dbReference type="UniPathway" id="UPA00074">
    <property type="reaction ID" value="UER00124"/>
</dbReference>
<dbReference type="Pfam" id="PF00156">
    <property type="entry name" value="Pribosyltran"/>
    <property type="match status" value="1"/>
</dbReference>
<dbReference type="PIRSF" id="PIRSF000485">
    <property type="entry name" value="Amd_phspho_trans"/>
    <property type="match status" value="1"/>
</dbReference>
<dbReference type="Gene3D" id="3.40.50.2020">
    <property type="match status" value="1"/>
</dbReference>
<evidence type="ECO:0000256" key="2">
    <source>
        <dbReference type="ARBA" id="ARBA00010138"/>
    </source>
</evidence>
<dbReference type="InterPro" id="IPR017932">
    <property type="entry name" value="GATase_2_dom"/>
</dbReference>
<evidence type="ECO:0000256" key="9">
    <source>
        <dbReference type="PIRSR" id="PIRSR000485-2"/>
    </source>
</evidence>
<dbReference type="GO" id="GO:0004044">
    <property type="term" value="F:amidophosphoribosyltransferase activity"/>
    <property type="evidence" value="ECO:0007669"/>
    <property type="project" value="UniProtKB-UniRule"/>
</dbReference>
<keyword evidence="7 10" id="KW-0411">Iron-sulfur</keyword>
<keyword evidence="7 9" id="KW-0479">Metal-binding</keyword>
<dbReference type="Pfam" id="PF13537">
    <property type="entry name" value="GATase_7"/>
    <property type="match status" value="1"/>
</dbReference>
<protein>
    <recommendedName>
        <fullName evidence="7">Amidophosphoribosyltransferase</fullName>
        <shortName evidence="7">ATase</shortName>
        <ecNumber evidence="7">2.4.2.14</ecNumber>
    </recommendedName>
    <alternativeName>
        <fullName evidence="7">Glutamine phosphoribosylpyrophosphate amidotransferase</fullName>
        <shortName evidence="7">GPATase</shortName>
    </alternativeName>
</protein>
<dbReference type="InterPro" id="IPR005854">
    <property type="entry name" value="PurF"/>
</dbReference>
<keyword evidence="7" id="KW-0004">4Fe-4S</keyword>
<dbReference type="EC" id="2.4.2.14" evidence="7"/>
<organism evidence="12 13">
    <name type="scientific">Clostridium isatidis</name>
    <dbReference type="NCBI Taxonomy" id="182773"/>
    <lineage>
        <taxon>Bacteria</taxon>
        <taxon>Bacillati</taxon>
        <taxon>Bacillota</taxon>
        <taxon>Clostridia</taxon>
        <taxon>Eubacteriales</taxon>
        <taxon>Clostridiaceae</taxon>
        <taxon>Clostridium</taxon>
    </lineage>
</organism>
<keyword evidence="13" id="KW-1185">Reference proteome</keyword>
<feature type="binding site" evidence="7 10">
    <location>
        <position position="389"/>
    </location>
    <ligand>
        <name>[4Fe-4S] cluster</name>
        <dbReference type="ChEBI" id="CHEBI:49883"/>
    </ligand>
</feature>
<dbReference type="CDD" id="cd00715">
    <property type="entry name" value="GPATase_N"/>
    <property type="match status" value="1"/>
</dbReference>
<dbReference type="InterPro" id="IPR000836">
    <property type="entry name" value="PRTase_dom"/>
</dbReference>
<evidence type="ECO:0000313" key="13">
    <source>
        <dbReference type="Proteomes" id="UP000264883"/>
    </source>
</evidence>
<dbReference type="Proteomes" id="UP000264883">
    <property type="component" value="Chromosome"/>
</dbReference>
<comment type="similarity">
    <text evidence="2 7 8">In the C-terminal section; belongs to the purine/pyrimidine phosphoribosyltransferase family.</text>
</comment>